<name>A0A2T5G964_9BACL</name>
<feature type="region of interest" description="Disordered" evidence="1">
    <location>
        <begin position="1"/>
        <end position="25"/>
    </location>
</feature>
<dbReference type="EMBL" id="PEBW01000002">
    <property type="protein sequence ID" value="PTQ52723.1"/>
    <property type="molecule type" value="Genomic_DNA"/>
</dbReference>
<sequence>MRSYVPSRDLPRRNLPRPLESTAGRSNPRIFFVPFLAFALYN</sequence>
<organism evidence="2 3">
    <name type="scientific">Brockia lithotrophica</name>
    <dbReference type="NCBI Taxonomy" id="933949"/>
    <lineage>
        <taxon>Bacteria</taxon>
        <taxon>Bacillati</taxon>
        <taxon>Bacillota</taxon>
        <taxon>Bacilli</taxon>
        <taxon>Bacillales</taxon>
        <taxon>Bacillales Family X. Incertae Sedis</taxon>
        <taxon>Brockia</taxon>
    </lineage>
</organism>
<dbReference type="AlphaFoldDB" id="A0A2T5G964"/>
<proteinExistence type="predicted"/>
<accession>A0A2T5G964</accession>
<gene>
    <name evidence="2" type="ORF">BLITH_0902</name>
</gene>
<evidence type="ECO:0000313" key="2">
    <source>
        <dbReference type="EMBL" id="PTQ52723.1"/>
    </source>
</evidence>
<evidence type="ECO:0000256" key="1">
    <source>
        <dbReference type="SAM" id="MobiDB-lite"/>
    </source>
</evidence>
<protein>
    <submittedName>
        <fullName evidence="2">Uncharacterized protein</fullName>
    </submittedName>
</protein>
<evidence type="ECO:0000313" key="3">
    <source>
        <dbReference type="Proteomes" id="UP000244016"/>
    </source>
</evidence>
<comment type="caution">
    <text evidence="2">The sequence shown here is derived from an EMBL/GenBank/DDBJ whole genome shotgun (WGS) entry which is preliminary data.</text>
</comment>
<dbReference type="Proteomes" id="UP000244016">
    <property type="component" value="Unassembled WGS sequence"/>
</dbReference>
<reference evidence="2 3" key="1">
    <citation type="submission" date="2017-08" db="EMBL/GenBank/DDBJ databases">
        <title>Burning lignite coal seam in the remote Altai Mountains harbors a hydrogen-driven thermophilic microbial community.</title>
        <authorList>
            <person name="Kadnikov V.V."/>
            <person name="Mardanov A.V."/>
            <person name="Ivasenko D."/>
            <person name="Beletsky A.V."/>
            <person name="Karnachuk O.V."/>
            <person name="Ravin N.V."/>
        </authorList>
    </citation>
    <scope>NUCLEOTIDE SEQUENCE [LARGE SCALE GENOMIC DNA]</scope>
    <source>
        <strain evidence="2">AL31</strain>
    </source>
</reference>